<dbReference type="GO" id="GO:0008270">
    <property type="term" value="F:zinc ion binding"/>
    <property type="evidence" value="ECO:0007669"/>
    <property type="project" value="UniProtKB-KW"/>
</dbReference>
<feature type="domain" description="RING-type" evidence="7">
    <location>
        <begin position="48"/>
        <end position="86"/>
    </location>
</feature>
<dbReference type="PANTHER" id="PTHR15067:SF4">
    <property type="entry name" value="E3 UBIQUITIN-PROTEIN LIGASE RNF8"/>
    <property type="match status" value="1"/>
</dbReference>
<dbReference type="CDD" id="cd16535">
    <property type="entry name" value="RING-HC_RNF8"/>
    <property type="match status" value="1"/>
</dbReference>
<dbReference type="Gene3D" id="1.20.5.170">
    <property type="match status" value="1"/>
</dbReference>
<evidence type="ECO:0000313" key="9">
    <source>
        <dbReference type="EMBL" id="VTJ66550.1"/>
    </source>
</evidence>
<evidence type="ECO:0000313" key="8">
    <source>
        <dbReference type="EMBL" id="KAF7486826.1"/>
    </source>
</evidence>
<dbReference type="SUPFAM" id="SSF57850">
    <property type="entry name" value="RING/U-box"/>
    <property type="match status" value="1"/>
</dbReference>
<dbReference type="SMART" id="SM00184">
    <property type="entry name" value="RING"/>
    <property type="match status" value="1"/>
</dbReference>
<dbReference type="GO" id="GO:0061630">
    <property type="term" value="F:ubiquitin protein ligase activity"/>
    <property type="evidence" value="ECO:0007669"/>
    <property type="project" value="TreeGrafter"/>
</dbReference>
<dbReference type="Pfam" id="PF13920">
    <property type="entry name" value="zf-C3HC4_3"/>
    <property type="match status" value="1"/>
</dbReference>
<keyword evidence="2" id="KW-0479">Metal-binding</keyword>
<dbReference type="GO" id="GO:0070936">
    <property type="term" value="P:protein K48-linked ubiquitination"/>
    <property type="evidence" value="ECO:0007669"/>
    <property type="project" value="TreeGrafter"/>
</dbReference>
<dbReference type="Proteomes" id="UP000335636">
    <property type="component" value="Unassembled WGS sequence"/>
</dbReference>
<reference evidence="9 10" key="1">
    <citation type="submission" date="2019-04" db="EMBL/GenBank/DDBJ databases">
        <authorList>
            <person name="Alioto T."/>
            <person name="Alioto T."/>
        </authorList>
    </citation>
    <scope>NUCLEOTIDE SEQUENCE [LARGE SCALE GENOMIC DNA]</scope>
</reference>
<dbReference type="InterPro" id="IPR001841">
    <property type="entry name" value="Znf_RING"/>
</dbReference>
<keyword evidence="3 6" id="KW-0863">Zinc-finger</keyword>
<dbReference type="PROSITE" id="PS00518">
    <property type="entry name" value="ZF_RING_1"/>
    <property type="match status" value="1"/>
</dbReference>
<keyword evidence="5" id="KW-0862">Zinc</keyword>
<evidence type="ECO:0000259" key="7">
    <source>
        <dbReference type="PROSITE" id="PS50089"/>
    </source>
</evidence>
<dbReference type="GO" id="GO:0006511">
    <property type="term" value="P:ubiquitin-dependent protein catabolic process"/>
    <property type="evidence" value="ECO:0007669"/>
    <property type="project" value="TreeGrafter"/>
</dbReference>
<dbReference type="Gene3D" id="3.30.40.10">
    <property type="entry name" value="Zinc/RING finger domain, C3HC4 (zinc finger)"/>
    <property type="match status" value="1"/>
</dbReference>
<proteinExistence type="predicted"/>
<evidence type="ECO:0000256" key="2">
    <source>
        <dbReference type="ARBA" id="ARBA00022723"/>
    </source>
</evidence>
<sequence>MSCYTFLSVFPNDRWYCVSLQEEKEKVQAQKEEVLSHMNDVLENELQCIICSEYFVEAVTLNCAHSFCSYCINEWMKRKIECPICRKDIESKTHSLVLDNCINKMVDNLSSEVKERRIVLIRERKAKRLS</sequence>
<protein>
    <submittedName>
        <fullName evidence="8">E3 ubiquitin-protein ligase RNF8</fullName>
    </submittedName>
</protein>
<name>A0A5E4BC68_MARMO</name>
<dbReference type="FunFam" id="3.30.40.10:FF:000242">
    <property type="entry name" value="E3 ubiquitin-protein ligase RNF8"/>
    <property type="match status" value="1"/>
</dbReference>
<dbReference type="GO" id="GO:0042393">
    <property type="term" value="F:histone binding"/>
    <property type="evidence" value="ECO:0007669"/>
    <property type="project" value="TreeGrafter"/>
</dbReference>
<keyword evidence="4" id="KW-0833">Ubl conjugation pathway</keyword>
<evidence type="ECO:0000256" key="1">
    <source>
        <dbReference type="ARBA" id="ARBA00022679"/>
    </source>
</evidence>
<dbReference type="PANTHER" id="PTHR15067">
    <property type="entry name" value="E3 UBIQUITIN-PROTEIN LIGASE RNF8"/>
    <property type="match status" value="1"/>
</dbReference>
<reference evidence="8" key="2">
    <citation type="submission" date="2020-08" db="EMBL/GenBank/DDBJ databases">
        <authorList>
            <person name="Shumante A."/>
            <person name="Zimin A.V."/>
            <person name="Puiu D."/>
            <person name="Salzberg S.L."/>
        </authorList>
    </citation>
    <scope>NUCLEOTIDE SEQUENCE</scope>
    <source>
        <strain evidence="8">WC2-LM</strain>
        <tissue evidence="8">Liver</tissue>
    </source>
</reference>
<evidence type="ECO:0000256" key="3">
    <source>
        <dbReference type="ARBA" id="ARBA00022771"/>
    </source>
</evidence>
<keyword evidence="10" id="KW-1185">Reference proteome</keyword>
<keyword evidence="1" id="KW-0808">Transferase</keyword>
<dbReference type="GO" id="GO:0000151">
    <property type="term" value="C:ubiquitin ligase complex"/>
    <property type="evidence" value="ECO:0007669"/>
    <property type="project" value="TreeGrafter"/>
</dbReference>
<evidence type="ECO:0000256" key="6">
    <source>
        <dbReference type="PROSITE-ProRule" id="PRU00175"/>
    </source>
</evidence>
<organism evidence="9 10">
    <name type="scientific">Marmota monax</name>
    <name type="common">Woodchuck</name>
    <dbReference type="NCBI Taxonomy" id="9995"/>
    <lineage>
        <taxon>Eukaryota</taxon>
        <taxon>Metazoa</taxon>
        <taxon>Chordata</taxon>
        <taxon>Craniata</taxon>
        <taxon>Vertebrata</taxon>
        <taxon>Euteleostomi</taxon>
        <taxon>Mammalia</taxon>
        <taxon>Eutheria</taxon>
        <taxon>Euarchontoglires</taxon>
        <taxon>Glires</taxon>
        <taxon>Rodentia</taxon>
        <taxon>Sciuromorpha</taxon>
        <taxon>Sciuridae</taxon>
        <taxon>Xerinae</taxon>
        <taxon>Marmotini</taxon>
        <taxon>Marmota</taxon>
    </lineage>
</organism>
<dbReference type="EMBL" id="CABDUW010000348">
    <property type="protein sequence ID" value="VTJ66550.1"/>
    <property type="molecule type" value="Genomic_DNA"/>
</dbReference>
<dbReference type="GO" id="GO:0005829">
    <property type="term" value="C:cytosol"/>
    <property type="evidence" value="ECO:0007669"/>
    <property type="project" value="TreeGrafter"/>
</dbReference>
<evidence type="ECO:0000313" key="10">
    <source>
        <dbReference type="Proteomes" id="UP000335636"/>
    </source>
</evidence>
<dbReference type="InterPro" id="IPR013083">
    <property type="entry name" value="Znf_RING/FYVE/PHD"/>
</dbReference>
<dbReference type="Proteomes" id="UP000662637">
    <property type="component" value="Unassembled WGS sequence"/>
</dbReference>
<dbReference type="PROSITE" id="PS50089">
    <property type="entry name" value="ZF_RING_2"/>
    <property type="match status" value="1"/>
</dbReference>
<dbReference type="GO" id="GO:0035861">
    <property type="term" value="C:site of double-strand break"/>
    <property type="evidence" value="ECO:0007669"/>
    <property type="project" value="TreeGrafter"/>
</dbReference>
<dbReference type="EMBL" id="WJEC01000022">
    <property type="protein sequence ID" value="KAF7486826.1"/>
    <property type="molecule type" value="Genomic_DNA"/>
</dbReference>
<gene>
    <name evidence="8" type="ORF">GHT09_000693</name>
    <name evidence="9" type="ORF">MONAX_5E034846</name>
</gene>
<dbReference type="AlphaFoldDB" id="A0A5E4BC68"/>
<dbReference type="GO" id="GO:0005634">
    <property type="term" value="C:nucleus"/>
    <property type="evidence" value="ECO:0007669"/>
    <property type="project" value="TreeGrafter"/>
</dbReference>
<evidence type="ECO:0000256" key="5">
    <source>
        <dbReference type="ARBA" id="ARBA00022833"/>
    </source>
</evidence>
<evidence type="ECO:0000256" key="4">
    <source>
        <dbReference type="ARBA" id="ARBA00022786"/>
    </source>
</evidence>
<dbReference type="GO" id="GO:0006302">
    <property type="term" value="P:double-strand break repair"/>
    <property type="evidence" value="ECO:0007669"/>
    <property type="project" value="TreeGrafter"/>
</dbReference>
<accession>A0A5E4BC68</accession>
<dbReference type="InterPro" id="IPR017907">
    <property type="entry name" value="Znf_RING_CS"/>
</dbReference>